<dbReference type="GO" id="GO:0008168">
    <property type="term" value="F:methyltransferase activity"/>
    <property type="evidence" value="ECO:0007669"/>
    <property type="project" value="UniProtKB-KW"/>
</dbReference>
<keyword evidence="3" id="KW-1185">Reference proteome</keyword>
<proteinExistence type="predicted"/>
<protein>
    <submittedName>
        <fullName evidence="2">Methyltransferase domain-containing protein</fullName>
    </submittedName>
</protein>
<name>A0A1G6ZCJ3_9GAMM</name>
<dbReference type="CDD" id="cd02440">
    <property type="entry name" value="AdoMet_MTases"/>
    <property type="match status" value="1"/>
</dbReference>
<dbReference type="RefSeq" id="WP_176764228.1">
    <property type="nucleotide sequence ID" value="NZ_FNAG01000013.1"/>
</dbReference>
<feature type="domain" description="Methyltransferase" evidence="1">
    <location>
        <begin position="48"/>
        <end position="145"/>
    </location>
</feature>
<reference evidence="2 3" key="1">
    <citation type="submission" date="2016-10" db="EMBL/GenBank/DDBJ databases">
        <authorList>
            <person name="de Groot N.N."/>
        </authorList>
    </citation>
    <scope>NUCLEOTIDE SEQUENCE [LARGE SCALE GENOMIC DNA]</scope>
    <source>
        <strain evidence="2 3">DSM 16957</strain>
    </source>
</reference>
<keyword evidence="2" id="KW-0808">Transferase</keyword>
<evidence type="ECO:0000313" key="2">
    <source>
        <dbReference type="EMBL" id="SDE00414.1"/>
    </source>
</evidence>
<dbReference type="SUPFAM" id="SSF53335">
    <property type="entry name" value="S-adenosyl-L-methionine-dependent methyltransferases"/>
    <property type="match status" value="1"/>
</dbReference>
<gene>
    <name evidence="2" type="ORF">SAMN04488509_11356</name>
</gene>
<keyword evidence="2" id="KW-0489">Methyltransferase</keyword>
<evidence type="ECO:0000313" key="3">
    <source>
        <dbReference type="Proteomes" id="UP000199603"/>
    </source>
</evidence>
<dbReference type="Proteomes" id="UP000199603">
    <property type="component" value="Unassembled WGS sequence"/>
</dbReference>
<organism evidence="2 3">
    <name type="scientific">Aquimonas voraii</name>
    <dbReference type="NCBI Taxonomy" id="265719"/>
    <lineage>
        <taxon>Bacteria</taxon>
        <taxon>Pseudomonadati</taxon>
        <taxon>Pseudomonadota</taxon>
        <taxon>Gammaproteobacteria</taxon>
        <taxon>Lysobacterales</taxon>
        <taxon>Lysobacteraceae</taxon>
        <taxon>Aquimonas</taxon>
    </lineage>
</organism>
<accession>A0A1G6ZCJ3</accession>
<dbReference type="InterPro" id="IPR029063">
    <property type="entry name" value="SAM-dependent_MTases_sf"/>
</dbReference>
<dbReference type="STRING" id="265719.SAMN04488509_11356"/>
<evidence type="ECO:0000259" key="1">
    <source>
        <dbReference type="Pfam" id="PF13649"/>
    </source>
</evidence>
<dbReference type="Pfam" id="PF13649">
    <property type="entry name" value="Methyltransf_25"/>
    <property type="match status" value="1"/>
</dbReference>
<dbReference type="GO" id="GO:0032259">
    <property type="term" value="P:methylation"/>
    <property type="evidence" value="ECO:0007669"/>
    <property type="project" value="UniProtKB-KW"/>
</dbReference>
<sequence length="318" mass="35134">MSLSQWETYYRSGAVATGPVGLDGLYDLELQEAWQAFFDQLPADARLLDIGTGNGVLPLMALKAAQRRGEKWSIDATDLAQIDPVNSVSGGAHRYAGVRFHPGVANERLPFTAASFDGVSGHYALEYGNTSASLAEVARVLASGGHAQFVLHHAESVLMDSARHSMAECDLVFKQTRIYRKLHRLVSADQPSQDFLRNAQQELSAAIRQLRQALEQRRHDRPESGRILEIALDAARSLLAARTRTRPSLVGLEVDRAEEDLRAAWRRLNDLTRHAVDAAGFARVCREADSAGFEILKSEPIFHAATNLVGWQLSLRKR</sequence>
<dbReference type="Gene3D" id="3.40.50.150">
    <property type="entry name" value="Vaccinia Virus protein VP39"/>
    <property type="match status" value="1"/>
</dbReference>
<dbReference type="EMBL" id="FNAG01000013">
    <property type="protein sequence ID" value="SDE00414.1"/>
    <property type="molecule type" value="Genomic_DNA"/>
</dbReference>
<dbReference type="AlphaFoldDB" id="A0A1G6ZCJ3"/>
<dbReference type="InterPro" id="IPR041698">
    <property type="entry name" value="Methyltransf_25"/>
</dbReference>